<keyword evidence="2" id="KW-1185">Reference proteome</keyword>
<evidence type="ECO:0000313" key="1">
    <source>
        <dbReference type="EMBL" id="MDN3919067.1"/>
    </source>
</evidence>
<accession>A0ABT8DRW9</accession>
<evidence type="ECO:0000313" key="2">
    <source>
        <dbReference type="Proteomes" id="UP001228044"/>
    </source>
</evidence>
<gene>
    <name evidence="1" type="ORF">QWJ38_02125</name>
</gene>
<protein>
    <submittedName>
        <fullName evidence="1">Uncharacterized protein</fullName>
    </submittedName>
</protein>
<dbReference type="RefSeq" id="WP_290357384.1">
    <property type="nucleotide sequence ID" value="NZ_JAUHHC010000001.1"/>
</dbReference>
<sequence>MARRIKNMVLILLALLLAGTALALALAFQSQPLLKDLPGELSPAQLQLGRDFLRRNDPRRLAGSARRLEISEAELNLLLGQIARRRPQTALDVRLQPGWAVLRASTALPLGWLNIEALLAETATLPELRELRIGRLPVPAWLANGLLRRLLLQQLQQHYSDETRLAGELIDGMVFGAQRLRINYRWQADSMERVLAGLWPAAEQARVRAHHEHLRALVAALPAGQPVSLAALLPQIFALVRERTAQGQDAAAENRAALLTLALYASGKGWAELMPAARAWPPVRPLLTVTLFGRDDFPQHFLVSACLAIDGGGPLADAIGVYKEVADARDGSGFSFNDIAADRAGTRLGRLAVREPARLQAALVEGLQEHDFMPEVADLPEFMREQDFVRRYGGIGAPAYRQMMSDIEARLDAIPLLHGAASE</sequence>
<dbReference type="EMBL" id="JAUHHC010000001">
    <property type="protein sequence ID" value="MDN3919067.1"/>
    <property type="molecule type" value="Genomic_DNA"/>
</dbReference>
<name>A0ABT8DRW9_9BURK</name>
<proteinExistence type="predicted"/>
<comment type="caution">
    <text evidence="1">The sequence shown here is derived from an EMBL/GenBank/DDBJ whole genome shotgun (WGS) entry which is preliminary data.</text>
</comment>
<dbReference type="Proteomes" id="UP001228044">
    <property type="component" value="Unassembled WGS sequence"/>
</dbReference>
<reference evidence="1 2" key="1">
    <citation type="submission" date="2023-06" db="EMBL/GenBank/DDBJ databases">
        <title>Pelomonas sp. PFR6 16S ribosomal RNA gene Genome sequencing and assembly.</title>
        <authorList>
            <person name="Woo H."/>
        </authorList>
    </citation>
    <scope>NUCLEOTIDE SEQUENCE [LARGE SCALE GENOMIC DNA]</scope>
    <source>
        <strain evidence="1 2">PFR6</strain>
    </source>
</reference>
<organism evidence="1 2">
    <name type="scientific">Roseateles violae</name>
    <dbReference type="NCBI Taxonomy" id="3058042"/>
    <lineage>
        <taxon>Bacteria</taxon>
        <taxon>Pseudomonadati</taxon>
        <taxon>Pseudomonadota</taxon>
        <taxon>Betaproteobacteria</taxon>
        <taxon>Burkholderiales</taxon>
        <taxon>Sphaerotilaceae</taxon>
        <taxon>Roseateles</taxon>
    </lineage>
</organism>